<evidence type="ECO:0000256" key="4">
    <source>
        <dbReference type="RuleBase" id="RU311113"/>
    </source>
</evidence>
<feature type="compositionally biased region" description="Pro residues" evidence="5">
    <location>
        <begin position="233"/>
        <end position="243"/>
    </location>
</feature>
<feature type="region of interest" description="Disordered" evidence="5">
    <location>
        <begin position="205"/>
        <end position="253"/>
    </location>
</feature>
<dbReference type="InterPro" id="IPR000789">
    <property type="entry name" value="Cyclin-dep_kinase_reg-sub"/>
</dbReference>
<dbReference type="OrthoDB" id="440676at2759"/>
<dbReference type="GO" id="GO:0016538">
    <property type="term" value="F:cyclin-dependent protein serine/threonine kinase regulator activity"/>
    <property type="evidence" value="ECO:0007669"/>
    <property type="project" value="InterPro"/>
</dbReference>
<evidence type="ECO:0000313" key="7">
    <source>
        <dbReference type="Proteomes" id="UP000054107"/>
    </source>
</evidence>
<dbReference type="Proteomes" id="UP000054107">
    <property type="component" value="Unassembled WGS sequence"/>
</dbReference>
<evidence type="ECO:0000256" key="3">
    <source>
        <dbReference type="ARBA" id="ARBA00023306"/>
    </source>
</evidence>
<reference evidence="6 7" key="1">
    <citation type="submission" date="2014-09" db="EMBL/GenBank/DDBJ databases">
        <authorList>
            <person name="Ellenberger Sabrina"/>
        </authorList>
    </citation>
    <scope>NUCLEOTIDE SEQUENCE [LARGE SCALE GENOMIC DNA]</scope>
    <source>
        <strain evidence="6 7">CBS 412.66</strain>
    </source>
</reference>
<dbReference type="Pfam" id="PF01111">
    <property type="entry name" value="CKS"/>
    <property type="match status" value="1"/>
</dbReference>
<name>A0A0B7NS53_9FUNG</name>
<dbReference type="AlphaFoldDB" id="A0A0B7NS53"/>
<dbReference type="Gene3D" id="3.30.170.10">
    <property type="entry name" value="Cyclin-dependent kinase, regulatory subunit"/>
    <property type="match status" value="1"/>
</dbReference>
<organism evidence="6 7">
    <name type="scientific">Parasitella parasitica</name>
    <dbReference type="NCBI Taxonomy" id="35722"/>
    <lineage>
        <taxon>Eukaryota</taxon>
        <taxon>Fungi</taxon>
        <taxon>Fungi incertae sedis</taxon>
        <taxon>Mucoromycota</taxon>
        <taxon>Mucoromycotina</taxon>
        <taxon>Mucoromycetes</taxon>
        <taxon>Mucorales</taxon>
        <taxon>Mucorineae</taxon>
        <taxon>Mucoraceae</taxon>
        <taxon>Parasitella</taxon>
    </lineage>
</organism>
<sequence length="253" mass="29594">MNNDENRPQCDDKNTSKNSTIAVKEAACNTPTAAAAAAAAKHEGTNLKEYNNLMPKTIDEIKEIQARGRKLLIRKKYIKRPRPGLPNQPQKSEEELKLEELQKEKDMKELPQHIVYSKYYSDDEFEYRHVVLPKNLARWLPQGQLLQPKQWIDFGVHQSTGWEHYMIYKPEPHILLFKREKDYLNKYGDHNPQYPPEIVKQIKLEQAQQKEQEQQQQQQQKNTENPDTKNSPPLLPAPAPLSLPPHHQHNFNK</sequence>
<dbReference type="STRING" id="35722.A0A0B7NS53"/>
<keyword evidence="7" id="KW-1185">Reference proteome</keyword>
<dbReference type="InterPro" id="IPR036858">
    <property type="entry name" value="Cyclin-dep_kinase_reg-sub_sf"/>
</dbReference>
<proteinExistence type="inferred from homology"/>
<accession>A0A0B7NS53</accession>
<gene>
    <name evidence="6" type="primary">PARPA_12644.1 scaffold 45263</name>
</gene>
<keyword evidence="2 4" id="KW-0132">Cell division</keyword>
<comment type="function">
    <text evidence="4">Binds to the catalytic subunit of the cyclin dependent kinases and is essential for their biological function.</text>
</comment>
<dbReference type="PRINTS" id="PR00296">
    <property type="entry name" value="CYCLINKINASE"/>
</dbReference>
<dbReference type="PANTHER" id="PTHR23415">
    <property type="entry name" value="CYCLIN-DEPENDENT KINASES REGULATORY SUBUNIT/60S RIBOSOME SUBUNIT BIOGENESIS PROTEIN NIP7"/>
    <property type="match status" value="1"/>
</dbReference>
<dbReference type="SMART" id="SM01084">
    <property type="entry name" value="CKS"/>
    <property type="match status" value="1"/>
</dbReference>
<evidence type="ECO:0000256" key="5">
    <source>
        <dbReference type="SAM" id="MobiDB-lite"/>
    </source>
</evidence>
<dbReference type="EMBL" id="LN733809">
    <property type="protein sequence ID" value="CEP18340.1"/>
    <property type="molecule type" value="Genomic_DNA"/>
</dbReference>
<protein>
    <recommendedName>
        <fullName evidence="4">Cyclin-dependent kinases regulatory subunit</fullName>
    </recommendedName>
</protein>
<evidence type="ECO:0000256" key="1">
    <source>
        <dbReference type="ARBA" id="ARBA00007782"/>
    </source>
</evidence>
<evidence type="ECO:0000256" key="2">
    <source>
        <dbReference type="ARBA" id="ARBA00022618"/>
    </source>
</evidence>
<evidence type="ECO:0000313" key="6">
    <source>
        <dbReference type="EMBL" id="CEP18340.1"/>
    </source>
</evidence>
<dbReference type="SUPFAM" id="SSF55637">
    <property type="entry name" value="Cell cycle regulatory proteins"/>
    <property type="match status" value="1"/>
</dbReference>
<dbReference type="GO" id="GO:0051301">
    <property type="term" value="P:cell division"/>
    <property type="evidence" value="ECO:0007669"/>
    <property type="project" value="UniProtKB-UniRule"/>
</dbReference>
<comment type="similarity">
    <text evidence="1 4">Belongs to the CKS family.</text>
</comment>
<keyword evidence="3 4" id="KW-0131">Cell cycle</keyword>